<protein>
    <submittedName>
        <fullName evidence="3">Bacterial SH3 domain family protein</fullName>
    </submittedName>
</protein>
<dbReference type="AlphaFoldDB" id="C0QTD1"/>
<gene>
    <name evidence="3" type="ordered locus">PERMA_0147</name>
</gene>
<organism evidence="3 4">
    <name type="scientific">Persephonella marina (strain DSM 14350 / EX-H1)</name>
    <dbReference type="NCBI Taxonomy" id="123214"/>
    <lineage>
        <taxon>Bacteria</taxon>
        <taxon>Pseudomonadati</taxon>
        <taxon>Aquificota</taxon>
        <taxon>Aquificia</taxon>
        <taxon>Aquificales</taxon>
        <taxon>Hydrogenothermaceae</taxon>
        <taxon>Persephonella</taxon>
    </lineage>
</organism>
<proteinExistence type="predicted"/>
<accession>C0QTD1</accession>
<dbReference type="Proteomes" id="UP000001366">
    <property type="component" value="Chromosome"/>
</dbReference>
<dbReference type="STRING" id="123214.PERMA_0147"/>
<sequence length="204" mass="23502">MIKYLVLSLVIIIMIALDIVLIQEFLYQHKQEEKIPQSANRIDTGPVTTEPQLSAKTEKIKIDSISESEKKEITQTVEEEVSHTADMHITDLSEKKEKPVMEDQTDQISLQDTAKPEESIKPLKAVSTVWLNLRENPRLDSEVLTVINKGDSVLVIDQRFNHWKKVIYIKDDQVYTGWVDDRYLRILEPTQESAVSDSEKPQDQ</sequence>
<keyword evidence="1" id="KW-1133">Transmembrane helix</keyword>
<name>C0QTD1_PERMH</name>
<evidence type="ECO:0000256" key="1">
    <source>
        <dbReference type="SAM" id="Phobius"/>
    </source>
</evidence>
<dbReference type="EMBL" id="CP001230">
    <property type="protein sequence ID" value="ACO03080.1"/>
    <property type="molecule type" value="Genomic_DNA"/>
</dbReference>
<evidence type="ECO:0000313" key="3">
    <source>
        <dbReference type="EMBL" id="ACO03080.1"/>
    </source>
</evidence>
<dbReference type="Pfam" id="PF08239">
    <property type="entry name" value="SH3_3"/>
    <property type="match status" value="1"/>
</dbReference>
<evidence type="ECO:0000313" key="4">
    <source>
        <dbReference type="Proteomes" id="UP000001366"/>
    </source>
</evidence>
<keyword evidence="4" id="KW-1185">Reference proteome</keyword>
<dbReference type="eggNOG" id="COG3103">
    <property type="taxonomic scope" value="Bacteria"/>
</dbReference>
<reference evidence="3 4" key="1">
    <citation type="journal article" date="2009" name="J. Bacteriol.">
        <title>Complete and draft genome sequences of six members of the Aquificales.</title>
        <authorList>
            <person name="Reysenbach A.L."/>
            <person name="Hamamura N."/>
            <person name="Podar M."/>
            <person name="Griffiths E."/>
            <person name="Ferreira S."/>
            <person name="Hochstein R."/>
            <person name="Heidelberg J."/>
            <person name="Johnson J."/>
            <person name="Mead D."/>
            <person name="Pohorille A."/>
            <person name="Sarmiento M."/>
            <person name="Schweighofer K."/>
            <person name="Seshadri R."/>
            <person name="Voytek M.A."/>
        </authorList>
    </citation>
    <scope>NUCLEOTIDE SEQUENCE [LARGE SCALE GENOMIC DNA]</scope>
    <source>
        <strain evidence="4">DSM 14350 / EX-H1</strain>
    </source>
</reference>
<dbReference type="OrthoDB" id="9806267at2"/>
<keyword evidence="1" id="KW-0812">Transmembrane</keyword>
<dbReference type="HOGENOM" id="CLU_1342217_0_0_0"/>
<feature type="transmembrane region" description="Helical" evidence="1">
    <location>
        <begin position="6"/>
        <end position="27"/>
    </location>
</feature>
<dbReference type="RefSeq" id="WP_012675319.1">
    <property type="nucleotide sequence ID" value="NC_012440.1"/>
</dbReference>
<dbReference type="PaxDb" id="123214-PERMA_0147"/>
<dbReference type="PROSITE" id="PS51781">
    <property type="entry name" value="SH3B"/>
    <property type="match status" value="1"/>
</dbReference>
<dbReference type="InterPro" id="IPR003646">
    <property type="entry name" value="SH3-like_bac-type"/>
</dbReference>
<evidence type="ECO:0000259" key="2">
    <source>
        <dbReference type="PROSITE" id="PS51781"/>
    </source>
</evidence>
<dbReference type="KEGG" id="pmx:PERMA_0147"/>
<dbReference type="Gene3D" id="2.30.30.40">
    <property type="entry name" value="SH3 Domains"/>
    <property type="match status" value="1"/>
</dbReference>
<feature type="domain" description="SH3b" evidence="2">
    <location>
        <begin position="121"/>
        <end position="188"/>
    </location>
</feature>
<keyword evidence="1" id="KW-0472">Membrane</keyword>